<dbReference type="GO" id="GO:0004222">
    <property type="term" value="F:metalloendopeptidase activity"/>
    <property type="evidence" value="ECO:0007669"/>
    <property type="project" value="InterPro"/>
</dbReference>
<dbReference type="CTD" id="37619"/>
<dbReference type="PANTHER" id="PTHR13723:SF275">
    <property type="entry name" value="STALL, ISOFORM C"/>
    <property type="match status" value="1"/>
</dbReference>
<evidence type="ECO:0000256" key="11">
    <source>
        <dbReference type="SAM" id="Phobius"/>
    </source>
</evidence>
<dbReference type="PANTHER" id="PTHR13723">
    <property type="entry name" value="ADAMTS A DISINTEGRIN AND METALLOPROTEASE WITH THROMBOSPONDIN MOTIFS PROTEASE"/>
    <property type="match status" value="1"/>
</dbReference>
<dbReference type="Gene3D" id="2.20.100.10">
    <property type="entry name" value="Thrombospondin type-1 (TSP1) repeat"/>
    <property type="match status" value="1"/>
</dbReference>
<dbReference type="FunCoup" id="A0A1W4XI84">
    <property type="interactions" value="7"/>
</dbReference>
<protein>
    <submittedName>
        <fullName evidence="14">A disintegrin and metalloproteinase with thrombospondin motifs adt-1</fullName>
    </submittedName>
</protein>
<dbReference type="Pfam" id="PF17771">
    <property type="entry name" value="ADAMTS_CR_2"/>
    <property type="match status" value="1"/>
</dbReference>
<keyword evidence="6 10" id="KW-0862">Zinc</keyword>
<comment type="subcellular location">
    <subcellularLocation>
        <location evidence="1">Secreted</location>
    </subcellularLocation>
</comment>
<keyword evidence="9" id="KW-0325">Glycoprotein</keyword>
<evidence type="ECO:0000313" key="13">
    <source>
        <dbReference type="Proteomes" id="UP000192223"/>
    </source>
</evidence>
<dbReference type="InParanoid" id="A0A1W4XI84"/>
<evidence type="ECO:0000256" key="8">
    <source>
        <dbReference type="ARBA" id="ARBA00023157"/>
    </source>
</evidence>
<name>A0A1W4XI84_AGRPL</name>
<keyword evidence="3" id="KW-0645">Protease</keyword>
<dbReference type="AlphaFoldDB" id="A0A1W4XI84"/>
<comment type="caution">
    <text evidence="10">Lacks conserved residue(s) required for the propagation of feature annotation.</text>
</comment>
<dbReference type="RefSeq" id="XP_018335694.1">
    <property type="nucleotide sequence ID" value="XM_018480192.1"/>
</dbReference>
<dbReference type="InterPro" id="IPR036383">
    <property type="entry name" value="TSP1_rpt_sf"/>
</dbReference>
<gene>
    <name evidence="14" type="primary">LOC108744436</name>
</gene>
<reference evidence="14" key="1">
    <citation type="submission" date="2025-08" db="UniProtKB">
        <authorList>
            <consortium name="RefSeq"/>
        </authorList>
    </citation>
    <scope>IDENTIFICATION</scope>
    <source>
        <tissue evidence="14">Entire body</tissue>
    </source>
</reference>
<dbReference type="KEGG" id="apln:108744436"/>
<organism evidence="13 14">
    <name type="scientific">Agrilus planipennis</name>
    <name type="common">Emerald ash borer</name>
    <name type="synonym">Agrilus marcopoli</name>
    <dbReference type="NCBI Taxonomy" id="224129"/>
    <lineage>
        <taxon>Eukaryota</taxon>
        <taxon>Metazoa</taxon>
        <taxon>Ecdysozoa</taxon>
        <taxon>Arthropoda</taxon>
        <taxon>Hexapoda</taxon>
        <taxon>Insecta</taxon>
        <taxon>Pterygota</taxon>
        <taxon>Neoptera</taxon>
        <taxon>Endopterygota</taxon>
        <taxon>Coleoptera</taxon>
        <taxon>Polyphaga</taxon>
        <taxon>Elateriformia</taxon>
        <taxon>Buprestoidea</taxon>
        <taxon>Buprestidae</taxon>
        <taxon>Agrilinae</taxon>
        <taxon>Agrilus</taxon>
    </lineage>
</organism>
<dbReference type="Gene3D" id="3.40.390.10">
    <property type="entry name" value="Collagenase (Catalytic Domain)"/>
    <property type="match status" value="1"/>
</dbReference>
<dbReference type="GO" id="GO:0006508">
    <property type="term" value="P:proteolysis"/>
    <property type="evidence" value="ECO:0007669"/>
    <property type="project" value="UniProtKB-KW"/>
</dbReference>
<feature type="domain" description="Peptidase M12B" evidence="12">
    <location>
        <begin position="159"/>
        <end position="353"/>
    </location>
</feature>
<dbReference type="Pfam" id="PF01421">
    <property type="entry name" value="Reprolysin"/>
    <property type="match status" value="1"/>
</dbReference>
<feature type="active site" evidence="10">
    <location>
        <position position="293"/>
    </location>
</feature>
<keyword evidence="7 14" id="KW-0482">Metalloprotease</keyword>
<evidence type="ECO:0000313" key="14">
    <source>
        <dbReference type="RefSeq" id="XP_018335694.1"/>
    </source>
</evidence>
<feature type="binding site" evidence="10">
    <location>
        <position position="292"/>
    </location>
    <ligand>
        <name>Zn(2+)</name>
        <dbReference type="ChEBI" id="CHEBI:29105"/>
        <note>catalytic</note>
    </ligand>
</feature>
<dbReference type="InterPro" id="IPR001590">
    <property type="entry name" value="Peptidase_M12B"/>
</dbReference>
<keyword evidence="11" id="KW-0472">Membrane</keyword>
<keyword evidence="2" id="KW-0964">Secreted</keyword>
<dbReference type="InterPro" id="IPR000884">
    <property type="entry name" value="TSP1_rpt"/>
</dbReference>
<evidence type="ECO:0000256" key="4">
    <source>
        <dbReference type="ARBA" id="ARBA00022723"/>
    </source>
</evidence>
<keyword evidence="13" id="KW-1185">Reference proteome</keyword>
<dbReference type="InterPro" id="IPR057401">
    <property type="entry name" value="Adt-1/2-like_dom"/>
</dbReference>
<evidence type="ECO:0000256" key="2">
    <source>
        <dbReference type="ARBA" id="ARBA00022525"/>
    </source>
</evidence>
<evidence type="ECO:0000256" key="7">
    <source>
        <dbReference type="ARBA" id="ARBA00023049"/>
    </source>
</evidence>
<dbReference type="PROSITE" id="PS50092">
    <property type="entry name" value="TSP1"/>
    <property type="match status" value="1"/>
</dbReference>
<evidence type="ECO:0000256" key="10">
    <source>
        <dbReference type="PROSITE-ProRule" id="PRU00276"/>
    </source>
</evidence>
<dbReference type="Proteomes" id="UP000192223">
    <property type="component" value="Unplaced"/>
</dbReference>
<feature type="binding site" evidence="10">
    <location>
        <position position="296"/>
    </location>
    <ligand>
        <name>Zn(2+)</name>
        <dbReference type="ChEBI" id="CHEBI:29105"/>
        <note>catalytic</note>
    </ligand>
</feature>
<dbReference type="GO" id="GO:0046872">
    <property type="term" value="F:metal ion binding"/>
    <property type="evidence" value="ECO:0007669"/>
    <property type="project" value="UniProtKB-KW"/>
</dbReference>
<dbReference type="PROSITE" id="PS50215">
    <property type="entry name" value="ADAM_MEPRO"/>
    <property type="match status" value="1"/>
</dbReference>
<dbReference type="GeneID" id="108744436"/>
<dbReference type="GO" id="GO:0005576">
    <property type="term" value="C:extracellular region"/>
    <property type="evidence" value="ECO:0007669"/>
    <property type="project" value="UniProtKB-SubCell"/>
</dbReference>
<keyword evidence="5" id="KW-0378">Hydrolase</keyword>
<evidence type="ECO:0000259" key="12">
    <source>
        <dbReference type="PROSITE" id="PS50215"/>
    </source>
</evidence>
<dbReference type="OrthoDB" id="10035764at2759"/>
<dbReference type="GO" id="GO:0030198">
    <property type="term" value="P:extracellular matrix organization"/>
    <property type="evidence" value="ECO:0007669"/>
    <property type="project" value="TreeGrafter"/>
</dbReference>
<dbReference type="GO" id="GO:0031012">
    <property type="term" value="C:extracellular matrix"/>
    <property type="evidence" value="ECO:0007669"/>
    <property type="project" value="TreeGrafter"/>
</dbReference>
<evidence type="ECO:0000256" key="9">
    <source>
        <dbReference type="ARBA" id="ARBA00023180"/>
    </source>
</evidence>
<keyword evidence="4 10" id="KW-0479">Metal-binding</keyword>
<keyword evidence="8" id="KW-1015">Disulfide bond</keyword>
<dbReference type="Gene3D" id="3.40.1620.60">
    <property type="match status" value="1"/>
</dbReference>
<dbReference type="InterPro" id="IPR041645">
    <property type="entry name" value="ADAMTS_CR_2"/>
</dbReference>
<keyword evidence="11" id="KW-1133">Transmembrane helix</keyword>
<accession>A0A1W4XI84</accession>
<keyword evidence="11" id="KW-0812">Transmembrane</keyword>
<evidence type="ECO:0000256" key="1">
    <source>
        <dbReference type="ARBA" id="ARBA00004613"/>
    </source>
</evidence>
<dbReference type="CDD" id="cd04273">
    <property type="entry name" value="ZnMc_ADAMTS_like"/>
    <property type="match status" value="1"/>
</dbReference>
<dbReference type="STRING" id="224129.A0A1W4XI84"/>
<dbReference type="InterPro" id="IPR050439">
    <property type="entry name" value="ADAMTS_ADAMTS-like"/>
</dbReference>
<proteinExistence type="predicted"/>
<evidence type="ECO:0000256" key="3">
    <source>
        <dbReference type="ARBA" id="ARBA00022670"/>
    </source>
</evidence>
<evidence type="ECO:0000256" key="5">
    <source>
        <dbReference type="ARBA" id="ARBA00022801"/>
    </source>
</evidence>
<dbReference type="InterPro" id="IPR024079">
    <property type="entry name" value="MetalloPept_cat_dom_sf"/>
</dbReference>
<feature type="binding site" evidence="10">
    <location>
        <position position="302"/>
    </location>
    <ligand>
        <name>Zn(2+)</name>
        <dbReference type="ChEBI" id="CHEBI:29105"/>
        <note>catalytic</note>
    </ligand>
</feature>
<evidence type="ECO:0000256" key="6">
    <source>
        <dbReference type="ARBA" id="ARBA00022833"/>
    </source>
</evidence>
<sequence>MSKTFFVCVAVYLYISSMGSVINGVLIIFTLMFQYGCNFQIDQEVLKSMMGGKVSNSQSNGADPSYSIVFPEILKRKVRRSATFEEEDESSSKRVLLKSPSINVNFSLDLVPVTTILSPEFLVLETFQNKSNILPINHHEIRNCLYRSKTAALSMCDGQMLNLIDSIVLKLFIQVQLLYHDPSLGHAVNFILKRLEILKEEPVNLTRPPDIDRFLSSFCNWQRTKNPGGDREPQHWDHALMLTGLDLYVKSKHGKVSSQVVGLAPVAGMCTPTSSCTVNEGRHFESVYVVAHEIGHNLGMRHDGPLADNNCDPTSYIMSPTLGSGKITWSPCSKKYLQTFLDTPQSKCLLDHGNSAGQLDHEAEGNLPGERFNADQQCRLKYGKDSKHSPHQPLEDICRDLHCDREKYTWTSHPALEGTKCGHSMWCRGGKCISRKLNPFKMAYASSPGALVIEKVDGSWSKWKSKGECDSGCLFGEEGRLRSGSTGIEVSVRKCDNPRPQGGGRTCQGIDKRYQTCVAKQCLNVPRLTINEFANQICTRAKDVDKEFTGFGFQKNSLDAQESCAVWCQRRNGQIKARGWSFPDGTVCNMKRGNSTESPTYCINGRCEEFICKSSEETKFLQHSEQCPKIKVASELSQKLNKRKSMEPVENWTVASSCHYNCIVPGKGIRLVFNKHKRKYYTIQLCQPNKQTCNKLKSPLQYASMICRQYKDKVQGLSGFGLQIFPNDEEDVDRPCKVACQDDKILHRFYLVNGKGGWFPFGTECSGRNMKRKAYCVSGKCIEFTQEDVPLSEFTDSLFPKLLRKRRWLKNTVN</sequence>
<feature type="transmembrane region" description="Helical" evidence="11">
    <location>
        <begin position="12"/>
        <end position="33"/>
    </location>
</feature>
<dbReference type="Pfam" id="PF25379">
    <property type="entry name" value="Adt-1"/>
    <property type="match status" value="1"/>
</dbReference>
<dbReference type="SUPFAM" id="SSF55486">
    <property type="entry name" value="Metalloproteases ('zincins'), catalytic domain"/>
    <property type="match status" value="1"/>
</dbReference>